<feature type="domain" description="HNH nuclease" evidence="1">
    <location>
        <begin position="81"/>
        <end position="131"/>
    </location>
</feature>
<organism evidence="2 3">
    <name type="scientific">Cyanomargarita calcarea GSE-NOS-MK-12-04C</name>
    <dbReference type="NCBI Taxonomy" id="2839659"/>
    <lineage>
        <taxon>Bacteria</taxon>
        <taxon>Bacillati</taxon>
        <taxon>Cyanobacteriota</taxon>
        <taxon>Cyanophyceae</taxon>
        <taxon>Nostocales</taxon>
        <taxon>Cyanomargaritaceae</taxon>
        <taxon>Cyanomargarita</taxon>
    </lineage>
</organism>
<comment type="caution">
    <text evidence="2">The sequence shown here is derived from an EMBL/GenBank/DDBJ whole genome shotgun (WGS) entry which is preliminary data.</text>
</comment>
<dbReference type="InterPro" id="IPR029471">
    <property type="entry name" value="HNH_5"/>
</dbReference>
<evidence type="ECO:0000313" key="3">
    <source>
        <dbReference type="Proteomes" id="UP000729701"/>
    </source>
</evidence>
<reference evidence="2" key="1">
    <citation type="submission" date="2021-05" db="EMBL/GenBank/DDBJ databases">
        <authorList>
            <person name="Pietrasiak N."/>
            <person name="Ward R."/>
            <person name="Stajich J.E."/>
            <person name="Kurbessoian T."/>
        </authorList>
    </citation>
    <scope>NUCLEOTIDE SEQUENCE</scope>
    <source>
        <strain evidence="2">GSE-NOS-MK-12-04C</strain>
    </source>
</reference>
<dbReference type="SMART" id="SM00507">
    <property type="entry name" value="HNHc"/>
    <property type="match status" value="1"/>
</dbReference>
<dbReference type="Proteomes" id="UP000729701">
    <property type="component" value="Unassembled WGS sequence"/>
</dbReference>
<dbReference type="PANTHER" id="PTHR33877:SF2">
    <property type="entry name" value="OS07G0170200 PROTEIN"/>
    <property type="match status" value="1"/>
</dbReference>
<dbReference type="Pfam" id="PF14279">
    <property type="entry name" value="HNH_5"/>
    <property type="match status" value="1"/>
</dbReference>
<keyword evidence="2" id="KW-0540">Nuclease</keyword>
<gene>
    <name evidence="2" type="ORF">KME60_07015</name>
</gene>
<reference evidence="2" key="2">
    <citation type="journal article" date="2022" name="Microbiol. Resour. Announc.">
        <title>Metagenome Sequencing to Explore Phylogenomics of Terrestrial Cyanobacteria.</title>
        <authorList>
            <person name="Ward R.D."/>
            <person name="Stajich J.E."/>
            <person name="Johansen J.R."/>
            <person name="Huntemann M."/>
            <person name="Clum A."/>
            <person name="Foster B."/>
            <person name="Foster B."/>
            <person name="Roux S."/>
            <person name="Palaniappan K."/>
            <person name="Varghese N."/>
            <person name="Mukherjee S."/>
            <person name="Reddy T.B.K."/>
            <person name="Daum C."/>
            <person name="Copeland A."/>
            <person name="Chen I.A."/>
            <person name="Ivanova N.N."/>
            <person name="Kyrpides N.C."/>
            <person name="Shapiro N."/>
            <person name="Eloe-Fadrosh E.A."/>
            <person name="Pietrasiak N."/>
        </authorList>
    </citation>
    <scope>NUCLEOTIDE SEQUENCE</scope>
    <source>
        <strain evidence="2">GSE-NOS-MK-12-04C</strain>
    </source>
</reference>
<name>A0A951QJS9_9CYAN</name>
<sequence>MTSVMQVLEQSVVVFSQNYLPLCRINIKRAIVLLVTDKAEALNFATESFWQVHSPSLVLDVPRHIRLKIASSERRWKVPPVNRREVLRRDHHSCQYCGNNKHLTLDHVIPRSKGGQHTWDNVVTACSRCNSKKSDRTLQEAGMHLRTKPKAPVHPTIAFAEQFWMQANLE</sequence>
<keyword evidence="2" id="KW-0378">Hydrolase</keyword>
<accession>A0A951QJS9</accession>
<keyword evidence="2" id="KW-0255">Endonuclease</keyword>
<dbReference type="PANTHER" id="PTHR33877">
    <property type="entry name" value="SLL1193 PROTEIN"/>
    <property type="match status" value="1"/>
</dbReference>
<proteinExistence type="predicted"/>
<dbReference type="AlphaFoldDB" id="A0A951QJS9"/>
<dbReference type="CDD" id="cd00085">
    <property type="entry name" value="HNHc"/>
    <property type="match status" value="1"/>
</dbReference>
<evidence type="ECO:0000313" key="2">
    <source>
        <dbReference type="EMBL" id="MBW4667190.1"/>
    </source>
</evidence>
<evidence type="ECO:0000259" key="1">
    <source>
        <dbReference type="SMART" id="SM00507"/>
    </source>
</evidence>
<dbReference type="InterPro" id="IPR003615">
    <property type="entry name" value="HNH_nuc"/>
</dbReference>
<dbReference type="EMBL" id="JAHHGZ010000006">
    <property type="protein sequence ID" value="MBW4667190.1"/>
    <property type="molecule type" value="Genomic_DNA"/>
</dbReference>
<dbReference type="GO" id="GO:0004519">
    <property type="term" value="F:endonuclease activity"/>
    <property type="evidence" value="ECO:0007669"/>
    <property type="project" value="UniProtKB-KW"/>
</dbReference>
<dbReference type="InterPro" id="IPR052892">
    <property type="entry name" value="NA-targeting_endonuclease"/>
</dbReference>
<protein>
    <submittedName>
        <fullName evidence="2">HNH endonuclease</fullName>
    </submittedName>
</protein>
<dbReference type="Gene3D" id="1.10.30.50">
    <property type="match status" value="1"/>
</dbReference>